<reference evidence="1 2" key="1">
    <citation type="journal article" date="2009" name="Stand. Genomic Sci.">
        <title>Complete genome sequence of Catenulispora acidiphila type strain (ID 139908).</title>
        <authorList>
            <person name="Copeland A."/>
            <person name="Lapidus A."/>
            <person name="Glavina Del Rio T."/>
            <person name="Nolan M."/>
            <person name="Lucas S."/>
            <person name="Chen F."/>
            <person name="Tice H."/>
            <person name="Cheng J.F."/>
            <person name="Bruce D."/>
            <person name="Goodwin L."/>
            <person name="Pitluck S."/>
            <person name="Mikhailova N."/>
            <person name="Pati A."/>
            <person name="Ivanova N."/>
            <person name="Mavromatis K."/>
            <person name="Chen A."/>
            <person name="Palaniappan K."/>
            <person name="Chain P."/>
            <person name="Land M."/>
            <person name="Hauser L."/>
            <person name="Chang Y.J."/>
            <person name="Jeffries C.D."/>
            <person name="Chertkov O."/>
            <person name="Brettin T."/>
            <person name="Detter J.C."/>
            <person name="Han C."/>
            <person name="Ali Z."/>
            <person name="Tindall B.J."/>
            <person name="Goker M."/>
            <person name="Bristow J."/>
            <person name="Eisen J.A."/>
            <person name="Markowitz V."/>
            <person name="Hugenholtz P."/>
            <person name="Kyrpides N.C."/>
            <person name="Klenk H.P."/>
        </authorList>
    </citation>
    <scope>NUCLEOTIDE SEQUENCE [LARGE SCALE GENOMIC DNA]</scope>
    <source>
        <strain evidence="2">DSM 44928 / JCM 14897 / NBRC 102108 / NRRL B-24433 / ID139908</strain>
    </source>
</reference>
<evidence type="ECO:0000313" key="2">
    <source>
        <dbReference type="Proteomes" id="UP000000851"/>
    </source>
</evidence>
<dbReference type="STRING" id="479433.Caci_3041"/>
<dbReference type="InterPro" id="IPR011101">
    <property type="entry name" value="DUF5131"/>
</dbReference>
<gene>
    <name evidence="1" type="ordered locus">Caci_3041</name>
</gene>
<dbReference type="eggNOG" id="COG4422">
    <property type="taxonomic scope" value="Bacteria"/>
</dbReference>
<sequence length="311" mass="33863">MSAKTKIQWTMSDDGTPGATWNPITGCTKVSDGCLKCYITGTPPFRIAHRKFDKPGIGGTTGILFHPERLSAPLHWRKPRRVFVNSLSDLFHEDVPTEYIARVFAVMAKTPQHVYQVLSKRHGRMRSLLRDGGQALLEATNDEDTASALYDAPWPLPNVWLGVSTEDQHTANLRIPALLETPAAIRFISAEPLLGPIDLQHLEARGVIMDALGGDVSFPGTGEIFTGTPSILDWIIAGGESGPGARPMDPAWVASIVEQCRPGVNHAFVKQLGSVWAKANGAADRKGGDLEEWPAELRVRQFPQAEMAVAS</sequence>
<proteinExistence type="predicted"/>
<name>C7Q4I1_CATAD</name>
<keyword evidence="2" id="KW-1185">Reference proteome</keyword>
<dbReference type="Proteomes" id="UP000000851">
    <property type="component" value="Chromosome"/>
</dbReference>
<dbReference type="HOGENOM" id="CLU_054184_0_0_11"/>
<dbReference type="EMBL" id="CP001700">
    <property type="protein sequence ID" value="ACU71950.1"/>
    <property type="molecule type" value="Genomic_DNA"/>
</dbReference>
<organism evidence="1 2">
    <name type="scientific">Catenulispora acidiphila (strain DSM 44928 / JCM 14897 / NBRC 102108 / NRRL B-24433 / ID139908)</name>
    <dbReference type="NCBI Taxonomy" id="479433"/>
    <lineage>
        <taxon>Bacteria</taxon>
        <taxon>Bacillati</taxon>
        <taxon>Actinomycetota</taxon>
        <taxon>Actinomycetes</taxon>
        <taxon>Catenulisporales</taxon>
        <taxon>Catenulisporaceae</taxon>
        <taxon>Catenulispora</taxon>
    </lineage>
</organism>
<dbReference type="Pfam" id="PF07505">
    <property type="entry name" value="DUF5131"/>
    <property type="match status" value="1"/>
</dbReference>
<dbReference type="RefSeq" id="WP_012787243.1">
    <property type="nucleotide sequence ID" value="NC_013131.1"/>
</dbReference>
<dbReference type="InParanoid" id="C7Q4I1"/>
<dbReference type="KEGG" id="cai:Caci_3041"/>
<dbReference type="AlphaFoldDB" id="C7Q4I1"/>
<evidence type="ECO:0000313" key="1">
    <source>
        <dbReference type="EMBL" id="ACU71950.1"/>
    </source>
</evidence>
<accession>C7Q4I1</accession>
<protein>
    <submittedName>
        <fullName evidence="1">Gp37Gp68 family protein</fullName>
    </submittedName>
</protein>
<dbReference type="OrthoDB" id="9787478at2"/>